<dbReference type="Pfam" id="PF17836">
    <property type="entry name" value="PglD_N"/>
    <property type="match status" value="1"/>
</dbReference>
<dbReference type="Proteomes" id="UP001415169">
    <property type="component" value="Unassembled WGS sequence"/>
</dbReference>
<reference evidence="4" key="1">
    <citation type="journal article" date="2014" name="Int. J. Syst. Evol. Microbiol.">
        <title>Complete genome of a new Firmicutes species belonging to the dominant human colonic microbiota ('Ruminococcus bicirculans') reveals two chromosomes and a selective capacity to utilize plant glucans.</title>
        <authorList>
            <consortium name="NISC Comparative Sequencing Program"/>
            <person name="Wegmann U."/>
            <person name="Louis P."/>
            <person name="Goesmann A."/>
            <person name="Henrissat B."/>
            <person name="Duncan S.H."/>
            <person name="Flint H.J."/>
        </authorList>
    </citation>
    <scope>NUCLEOTIDE SEQUENCE</scope>
    <source>
        <strain evidence="4">JCM 17590</strain>
    </source>
</reference>
<protein>
    <submittedName>
        <fullName evidence="4">Acetyltransferase</fullName>
    </submittedName>
</protein>
<sequence length="204" mass="19936">MPDAQIAGLVLVGGGGHARSIADVAARRGLRVLAVVDPSGPEGWDVPVFASLADLAESFATASFVVAIGDNAVRAREAAAIDSQGRTHGVLVAATATVAPQVGDGTQILEHAHVGPGARVGRGVIVNTSAVVEHDVVVGDYAHVAPGATLLGAAQVGSGALIGARAVVLPSVNVGAGAVVGAGSVVVRDVPPGAVVTGVPARRQ</sequence>
<accession>A0ABP7ZNA0</accession>
<dbReference type="InterPro" id="IPR041561">
    <property type="entry name" value="PglD_N"/>
</dbReference>
<evidence type="ECO:0000256" key="1">
    <source>
        <dbReference type="ARBA" id="ARBA00022679"/>
    </source>
</evidence>
<dbReference type="PANTHER" id="PTHR43300">
    <property type="entry name" value="ACETYLTRANSFERASE"/>
    <property type="match status" value="1"/>
</dbReference>
<dbReference type="Gene3D" id="2.160.10.10">
    <property type="entry name" value="Hexapeptide repeat proteins"/>
    <property type="match status" value="1"/>
</dbReference>
<dbReference type="InterPro" id="IPR050179">
    <property type="entry name" value="Trans_hexapeptide_repeat"/>
</dbReference>
<evidence type="ECO:0000256" key="2">
    <source>
        <dbReference type="ARBA" id="ARBA00022737"/>
    </source>
</evidence>
<keyword evidence="1" id="KW-0808">Transferase</keyword>
<dbReference type="SUPFAM" id="SSF51161">
    <property type="entry name" value="Trimeric LpxA-like enzymes"/>
    <property type="match status" value="1"/>
</dbReference>
<dbReference type="InterPro" id="IPR011004">
    <property type="entry name" value="Trimer_LpxA-like_sf"/>
</dbReference>
<dbReference type="NCBIfam" id="TIGR03570">
    <property type="entry name" value="NeuD_NnaD"/>
    <property type="match status" value="1"/>
</dbReference>
<dbReference type="Pfam" id="PF00132">
    <property type="entry name" value="Hexapep"/>
    <property type="match status" value="1"/>
</dbReference>
<keyword evidence="2" id="KW-0677">Repeat</keyword>
<gene>
    <name evidence="4" type="ORF">GCM10022286_29170</name>
</gene>
<dbReference type="RefSeq" id="WP_344792618.1">
    <property type="nucleotide sequence ID" value="NZ_BAABBV010000002.1"/>
</dbReference>
<dbReference type="EMBL" id="BAABBV010000002">
    <property type="protein sequence ID" value="GAA4165629.1"/>
    <property type="molecule type" value="Genomic_DNA"/>
</dbReference>
<dbReference type="PROSITE" id="PS00101">
    <property type="entry name" value="HEXAPEP_TRANSFERASES"/>
    <property type="match status" value="1"/>
</dbReference>
<dbReference type="InterPro" id="IPR020019">
    <property type="entry name" value="AcTrfase_PglD-like"/>
</dbReference>
<comment type="caution">
    <text evidence="4">The sequence shown here is derived from an EMBL/GenBank/DDBJ whole genome shotgun (WGS) entry which is preliminary data.</text>
</comment>
<dbReference type="InterPro" id="IPR001451">
    <property type="entry name" value="Hexapep"/>
</dbReference>
<proteinExistence type="predicted"/>
<evidence type="ECO:0000313" key="4">
    <source>
        <dbReference type="EMBL" id="GAA4165629.1"/>
    </source>
</evidence>
<reference evidence="4" key="2">
    <citation type="submission" date="2023-12" db="EMBL/GenBank/DDBJ databases">
        <authorList>
            <person name="Sun Q."/>
            <person name="Inoue M."/>
        </authorList>
    </citation>
    <scope>NUCLEOTIDE SEQUENCE</scope>
    <source>
        <strain evidence="4">JCM 17590</strain>
    </source>
</reference>
<dbReference type="InterPro" id="IPR018357">
    <property type="entry name" value="Hexapep_transf_CS"/>
</dbReference>
<dbReference type="PANTHER" id="PTHR43300:SF7">
    <property type="entry name" value="UDP-N-ACETYLBACILLOSAMINE N-ACETYLTRANSFERASE"/>
    <property type="match status" value="1"/>
</dbReference>
<evidence type="ECO:0000313" key="5">
    <source>
        <dbReference type="Proteomes" id="UP001415169"/>
    </source>
</evidence>
<organism evidence="4 5">
    <name type="scientific">Gryllotalpicola daejeonensis</name>
    <dbReference type="NCBI Taxonomy" id="993087"/>
    <lineage>
        <taxon>Bacteria</taxon>
        <taxon>Bacillati</taxon>
        <taxon>Actinomycetota</taxon>
        <taxon>Actinomycetes</taxon>
        <taxon>Micrococcales</taxon>
        <taxon>Microbacteriaceae</taxon>
        <taxon>Gryllotalpicola</taxon>
    </lineage>
</organism>
<evidence type="ECO:0000259" key="3">
    <source>
        <dbReference type="Pfam" id="PF17836"/>
    </source>
</evidence>
<feature type="domain" description="PglD N-terminal" evidence="3">
    <location>
        <begin position="9"/>
        <end position="76"/>
    </location>
</feature>
<dbReference type="Gene3D" id="3.40.50.20">
    <property type="match status" value="1"/>
</dbReference>
<keyword evidence="5" id="KW-1185">Reference proteome</keyword>
<name>A0ABP7ZNA0_9MICO</name>